<dbReference type="Proteomes" id="UP000198280">
    <property type="component" value="Unassembled WGS sequence"/>
</dbReference>
<dbReference type="EMBL" id="FZOF01000005">
    <property type="protein sequence ID" value="SNS41124.1"/>
    <property type="molecule type" value="Genomic_DNA"/>
</dbReference>
<dbReference type="InterPro" id="IPR009872">
    <property type="entry name" value="DUF1427"/>
</dbReference>
<sequence length="73" mass="7757">MRTLLSRCLLAFSVGALAGVLYWLMGVLAPAPPWISLAGLLGILAGEVATRRLLTRRRNRPADPPEGPPPATP</sequence>
<accession>A0A239EB29</accession>
<keyword evidence="3" id="KW-1185">Reference proteome</keyword>
<dbReference type="NCBIfam" id="TIGR03510">
    <property type="entry name" value="XapX"/>
    <property type="match status" value="1"/>
</dbReference>
<dbReference type="RefSeq" id="WP_245938806.1">
    <property type="nucleotide sequence ID" value="NZ_FZOF01000005.1"/>
</dbReference>
<evidence type="ECO:0000313" key="2">
    <source>
        <dbReference type="EMBL" id="SNS41124.1"/>
    </source>
</evidence>
<dbReference type="InterPro" id="IPR020017">
    <property type="entry name" value="XapX_domain"/>
</dbReference>
<feature type="transmembrane region" description="Helical" evidence="1">
    <location>
        <begin position="31"/>
        <end position="50"/>
    </location>
</feature>
<dbReference type="AlphaFoldDB" id="A0A239EB29"/>
<organism evidence="2 3">
    <name type="scientific">Actinacidiphila glaucinigra</name>
    <dbReference type="NCBI Taxonomy" id="235986"/>
    <lineage>
        <taxon>Bacteria</taxon>
        <taxon>Bacillati</taxon>
        <taxon>Actinomycetota</taxon>
        <taxon>Actinomycetes</taxon>
        <taxon>Kitasatosporales</taxon>
        <taxon>Streptomycetaceae</taxon>
        <taxon>Actinacidiphila</taxon>
    </lineage>
</organism>
<dbReference type="Pfam" id="PF07235">
    <property type="entry name" value="DUF1427"/>
    <property type="match status" value="1"/>
</dbReference>
<reference evidence="2 3" key="1">
    <citation type="submission" date="2017-06" db="EMBL/GenBank/DDBJ databases">
        <authorList>
            <person name="Kim H.J."/>
            <person name="Triplett B.A."/>
        </authorList>
    </citation>
    <scope>NUCLEOTIDE SEQUENCE [LARGE SCALE GENOMIC DNA]</scope>
    <source>
        <strain evidence="2 3">CGMCC 4.1858</strain>
    </source>
</reference>
<proteinExistence type="predicted"/>
<evidence type="ECO:0000256" key="1">
    <source>
        <dbReference type="SAM" id="Phobius"/>
    </source>
</evidence>
<feature type="transmembrane region" description="Helical" evidence="1">
    <location>
        <begin position="7"/>
        <end position="25"/>
    </location>
</feature>
<keyword evidence="1" id="KW-0472">Membrane</keyword>
<name>A0A239EB29_9ACTN</name>
<evidence type="ECO:0000313" key="3">
    <source>
        <dbReference type="Proteomes" id="UP000198280"/>
    </source>
</evidence>
<keyword evidence="1" id="KW-0812">Transmembrane</keyword>
<keyword evidence="1" id="KW-1133">Transmembrane helix</keyword>
<gene>
    <name evidence="2" type="ORF">SAMN05216252_105381</name>
</gene>
<protein>
    <submittedName>
        <fullName evidence="2">XapX domain-containing protein</fullName>
    </submittedName>
</protein>